<comment type="caution">
    <text evidence="5">The sequence shown here is derived from an EMBL/GenBank/DDBJ whole genome shotgun (WGS) entry which is preliminary data.</text>
</comment>
<evidence type="ECO:0000256" key="2">
    <source>
        <dbReference type="ARBA" id="ARBA00023125"/>
    </source>
</evidence>
<dbReference type="InterPro" id="IPR050090">
    <property type="entry name" value="Tyrosine_recombinase_XerCD"/>
</dbReference>
<comment type="similarity">
    <text evidence="1">Belongs to the 'phage' integrase family.</text>
</comment>
<protein>
    <submittedName>
        <fullName evidence="5">Site-specific tyrosine recombinase XerD</fullName>
    </submittedName>
</protein>
<dbReference type="InterPro" id="IPR011010">
    <property type="entry name" value="DNA_brk_join_enz"/>
</dbReference>
<dbReference type="InterPro" id="IPR013762">
    <property type="entry name" value="Integrase-like_cat_sf"/>
</dbReference>
<evidence type="ECO:0000259" key="4">
    <source>
        <dbReference type="PROSITE" id="PS51898"/>
    </source>
</evidence>
<dbReference type="SUPFAM" id="SSF56349">
    <property type="entry name" value="DNA breaking-rejoining enzymes"/>
    <property type="match status" value="1"/>
</dbReference>
<evidence type="ECO:0000313" key="5">
    <source>
        <dbReference type="EMBL" id="TWT57267.1"/>
    </source>
</evidence>
<dbReference type="GO" id="GO:0003677">
    <property type="term" value="F:DNA binding"/>
    <property type="evidence" value="ECO:0007669"/>
    <property type="project" value="UniProtKB-KW"/>
</dbReference>
<feature type="domain" description="Tyr recombinase" evidence="4">
    <location>
        <begin position="164"/>
        <end position="365"/>
    </location>
</feature>
<keyword evidence="3" id="KW-0233">DNA recombination</keyword>
<organism evidence="5 6">
    <name type="scientific">Thalassoglobus neptunius</name>
    <dbReference type="NCBI Taxonomy" id="1938619"/>
    <lineage>
        <taxon>Bacteria</taxon>
        <taxon>Pseudomonadati</taxon>
        <taxon>Planctomycetota</taxon>
        <taxon>Planctomycetia</taxon>
        <taxon>Planctomycetales</taxon>
        <taxon>Planctomycetaceae</taxon>
        <taxon>Thalassoglobus</taxon>
    </lineage>
</organism>
<proteinExistence type="inferred from homology"/>
<sequence>MIRVRVFLRSGRKFYECQWEDPATGLKKTRSTKSTRLRDAERFAARLEQDLNNPSDDIEHVRWDIFRQAYEASEYPGKSIKTQRTTAATFNLVEKALSPARPTVIDTRKVAKLAHSIRARKRGNSEFTVKRHLIELRKILRWALRNHYIQHLPNFEMPKKLKGAKSRAVTSEEFDRILKVIPDVIGEDRAASWEFLITGLWWSGLRVDEAMSLHWTDPSNLMVDLSGKYPMFQIQAHAEKGRKFRLLPMAPEFAGFLESVPRKKRRGLVFRPQGRHGTVPLTDWVSKTISKFGRAARVQVSQREGSEKWASAHDLRRAFGIRWSSRVDAKTLMEMMRHESIVTTQQFYLLQQAELTAARIAEAMPQDEVAGFANTSTNTSDSLRKAKTK</sequence>
<dbReference type="GO" id="GO:0015074">
    <property type="term" value="P:DNA integration"/>
    <property type="evidence" value="ECO:0007669"/>
    <property type="project" value="InterPro"/>
</dbReference>
<dbReference type="PROSITE" id="PS51898">
    <property type="entry name" value="TYR_RECOMBINASE"/>
    <property type="match status" value="1"/>
</dbReference>
<dbReference type="CDD" id="cd00397">
    <property type="entry name" value="DNA_BRE_C"/>
    <property type="match status" value="1"/>
</dbReference>
<dbReference type="Pfam" id="PF00589">
    <property type="entry name" value="Phage_integrase"/>
    <property type="match status" value="1"/>
</dbReference>
<dbReference type="PANTHER" id="PTHR30349:SF41">
    <property type="entry name" value="INTEGRASE_RECOMBINASE PROTEIN MJ0367-RELATED"/>
    <property type="match status" value="1"/>
</dbReference>
<gene>
    <name evidence="5" type="ORF">KOR42_06250</name>
</gene>
<dbReference type="AlphaFoldDB" id="A0A5C5X2K5"/>
<keyword evidence="6" id="KW-1185">Reference proteome</keyword>
<dbReference type="RefSeq" id="WP_146507123.1">
    <property type="nucleotide sequence ID" value="NZ_SIHI01000001.1"/>
</dbReference>
<name>A0A5C5X2K5_9PLAN</name>
<keyword evidence="2" id="KW-0238">DNA-binding</keyword>
<evidence type="ECO:0000256" key="3">
    <source>
        <dbReference type="ARBA" id="ARBA00023172"/>
    </source>
</evidence>
<dbReference type="GO" id="GO:0006310">
    <property type="term" value="P:DNA recombination"/>
    <property type="evidence" value="ECO:0007669"/>
    <property type="project" value="UniProtKB-KW"/>
</dbReference>
<dbReference type="OrthoDB" id="266605at2"/>
<accession>A0A5C5X2K5</accession>
<dbReference type="PANTHER" id="PTHR30349">
    <property type="entry name" value="PHAGE INTEGRASE-RELATED"/>
    <property type="match status" value="1"/>
</dbReference>
<reference evidence="5 6" key="1">
    <citation type="submission" date="2019-02" db="EMBL/GenBank/DDBJ databases">
        <title>Deep-cultivation of Planctomycetes and their phenomic and genomic characterization uncovers novel biology.</title>
        <authorList>
            <person name="Wiegand S."/>
            <person name="Jogler M."/>
            <person name="Boedeker C."/>
            <person name="Pinto D."/>
            <person name="Vollmers J."/>
            <person name="Rivas-Marin E."/>
            <person name="Kohn T."/>
            <person name="Peeters S.H."/>
            <person name="Heuer A."/>
            <person name="Rast P."/>
            <person name="Oberbeckmann S."/>
            <person name="Bunk B."/>
            <person name="Jeske O."/>
            <person name="Meyerdierks A."/>
            <person name="Storesund J.E."/>
            <person name="Kallscheuer N."/>
            <person name="Luecker S."/>
            <person name="Lage O.M."/>
            <person name="Pohl T."/>
            <person name="Merkel B.J."/>
            <person name="Hornburger P."/>
            <person name="Mueller R.-W."/>
            <person name="Bruemmer F."/>
            <person name="Labrenz M."/>
            <person name="Spormann A.M."/>
            <person name="Op Den Camp H."/>
            <person name="Overmann J."/>
            <person name="Amann R."/>
            <person name="Jetten M.S.M."/>
            <person name="Mascher T."/>
            <person name="Medema M.H."/>
            <person name="Devos D.P."/>
            <person name="Kaster A.-K."/>
            <person name="Ovreas L."/>
            <person name="Rohde M."/>
            <person name="Galperin M.Y."/>
            <person name="Jogler C."/>
        </authorList>
    </citation>
    <scope>NUCLEOTIDE SEQUENCE [LARGE SCALE GENOMIC DNA]</scope>
    <source>
        <strain evidence="5 6">KOR42</strain>
    </source>
</reference>
<dbReference type="InterPro" id="IPR002104">
    <property type="entry name" value="Integrase_catalytic"/>
</dbReference>
<dbReference type="EMBL" id="SIHI01000001">
    <property type="protein sequence ID" value="TWT57267.1"/>
    <property type="molecule type" value="Genomic_DNA"/>
</dbReference>
<evidence type="ECO:0000256" key="1">
    <source>
        <dbReference type="ARBA" id="ARBA00008857"/>
    </source>
</evidence>
<dbReference type="Proteomes" id="UP000317243">
    <property type="component" value="Unassembled WGS sequence"/>
</dbReference>
<evidence type="ECO:0000313" key="6">
    <source>
        <dbReference type="Proteomes" id="UP000317243"/>
    </source>
</evidence>
<dbReference type="Gene3D" id="1.10.443.10">
    <property type="entry name" value="Intergrase catalytic core"/>
    <property type="match status" value="1"/>
</dbReference>